<feature type="transmembrane region" description="Helical" evidence="6">
    <location>
        <begin position="183"/>
        <end position="204"/>
    </location>
</feature>
<evidence type="ECO:0000256" key="5">
    <source>
        <dbReference type="SAM" id="MobiDB-lite"/>
    </source>
</evidence>
<dbReference type="InterPro" id="IPR020846">
    <property type="entry name" value="MFS_dom"/>
</dbReference>
<evidence type="ECO:0000256" key="2">
    <source>
        <dbReference type="ARBA" id="ARBA00022692"/>
    </source>
</evidence>
<feature type="transmembrane region" description="Helical" evidence="6">
    <location>
        <begin position="413"/>
        <end position="434"/>
    </location>
</feature>
<evidence type="ECO:0000313" key="8">
    <source>
        <dbReference type="EMBL" id="EEQ33880.1"/>
    </source>
</evidence>
<organism evidence="8 9">
    <name type="scientific">Arthroderma otae (strain ATCC MYA-4605 / CBS 113480)</name>
    <name type="common">Microsporum canis</name>
    <dbReference type="NCBI Taxonomy" id="554155"/>
    <lineage>
        <taxon>Eukaryota</taxon>
        <taxon>Fungi</taxon>
        <taxon>Dikarya</taxon>
        <taxon>Ascomycota</taxon>
        <taxon>Pezizomycotina</taxon>
        <taxon>Eurotiomycetes</taxon>
        <taxon>Eurotiomycetidae</taxon>
        <taxon>Onygenales</taxon>
        <taxon>Arthrodermataceae</taxon>
        <taxon>Microsporum</taxon>
    </lineage>
</organism>
<keyword evidence="3 6" id="KW-1133">Transmembrane helix</keyword>
<feature type="transmembrane region" description="Helical" evidence="6">
    <location>
        <begin position="147"/>
        <end position="171"/>
    </location>
</feature>
<dbReference type="InterPro" id="IPR011701">
    <property type="entry name" value="MFS"/>
</dbReference>
<dbReference type="GO" id="GO:0022857">
    <property type="term" value="F:transmembrane transporter activity"/>
    <property type="evidence" value="ECO:0007669"/>
    <property type="project" value="InterPro"/>
</dbReference>
<name>C5FVE6_ARTOC</name>
<dbReference type="Pfam" id="PF07690">
    <property type="entry name" value="MFS_1"/>
    <property type="match status" value="1"/>
</dbReference>
<keyword evidence="2 6" id="KW-0812">Transmembrane</keyword>
<feature type="transmembrane region" description="Helical" evidence="6">
    <location>
        <begin position="383"/>
        <end position="401"/>
    </location>
</feature>
<feature type="transmembrane region" description="Helical" evidence="6">
    <location>
        <begin position="210"/>
        <end position="230"/>
    </location>
</feature>
<evidence type="ECO:0000256" key="3">
    <source>
        <dbReference type="ARBA" id="ARBA00022989"/>
    </source>
</evidence>
<feature type="transmembrane region" description="Helical" evidence="6">
    <location>
        <begin position="356"/>
        <end position="376"/>
    </location>
</feature>
<reference evidence="9" key="1">
    <citation type="journal article" date="2012" name="MBio">
        <title>Comparative genome analysis of Trichophyton rubrum and related dermatophytes reveals candidate genes involved in infection.</title>
        <authorList>
            <person name="Martinez D.A."/>
            <person name="Oliver B.G."/>
            <person name="Graeser Y."/>
            <person name="Goldberg J.M."/>
            <person name="Li W."/>
            <person name="Martinez-Rossi N.M."/>
            <person name="Monod M."/>
            <person name="Shelest E."/>
            <person name="Barton R.C."/>
            <person name="Birch E."/>
            <person name="Brakhage A.A."/>
            <person name="Chen Z."/>
            <person name="Gurr S.J."/>
            <person name="Heiman D."/>
            <person name="Heitman J."/>
            <person name="Kosti I."/>
            <person name="Rossi A."/>
            <person name="Saif S."/>
            <person name="Samalova M."/>
            <person name="Saunders C.W."/>
            <person name="Shea T."/>
            <person name="Summerbell R.C."/>
            <person name="Xu J."/>
            <person name="Young S."/>
            <person name="Zeng Q."/>
            <person name="Birren B.W."/>
            <person name="Cuomo C.A."/>
            <person name="White T.C."/>
        </authorList>
    </citation>
    <scope>NUCLEOTIDE SEQUENCE [LARGE SCALE GENOMIC DNA]</scope>
    <source>
        <strain evidence="9">ATCC MYA-4605 / CBS 113480</strain>
    </source>
</reference>
<feature type="transmembrane region" description="Helical" evidence="6">
    <location>
        <begin position="251"/>
        <end position="270"/>
    </location>
</feature>
<protein>
    <submittedName>
        <fullName evidence="8">Aflatoxin efflux pump</fullName>
    </submittedName>
</protein>
<feature type="transmembrane region" description="Helical" evidence="6">
    <location>
        <begin position="50"/>
        <end position="70"/>
    </location>
</feature>
<evidence type="ECO:0000313" key="9">
    <source>
        <dbReference type="Proteomes" id="UP000002035"/>
    </source>
</evidence>
<dbReference type="GO" id="GO:0005886">
    <property type="term" value="C:plasma membrane"/>
    <property type="evidence" value="ECO:0007669"/>
    <property type="project" value="TreeGrafter"/>
</dbReference>
<evidence type="ECO:0000256" key="1">
    <source>
        <dbReference type="ARBA" id="ARBA00004141"/>
    </source>
</evidence>
<evidence type="ECO:0000259" key="7">
    <source>
        <dbReference type="PROSITE" id="PS50850"/>
    </source>
</evidence>
<dbReference type="CDD" id="cd17502">
    <property type="entry name" value="MFS_Azr1_MDR_like"/>
    <property type="match status" value="1"/>
</dbReference>
<dbReference type="AlphaFoldDB" id="C5FVE6"/>
<evidence type="ECO:0000256" key="4">
    <source>
        <dbReference type="ARBA" id="ARBA00023136"/>
    </source>
</evidence>
<feature type="transmembrane region" description="Helical" evidence="6">
    <location>
        <begin position="446"/>
        <end position="465"/>
    </location>
</feature>
<dbReference type="FunFam" id="1.20.1720.10:FF:000012">
    <property type="entry name" value="MFS toxin efflux pump (AflT)"/>
    <property type="match status" value="1"/>
</dbReference>
<dbReference type="InterPro" id="IPR036259">
    <property type="entry name" value="MFS_trans_sf"/>
</dbReference>
<comment type="subcellular location">
    <subcellularLocation>
        <location evidence="1">Membrane</location>
        <topology evidence="1">Multi-pass membrane protein</topology>
    </subcellularLocation>
</comment>
<dbReference type="SUPFAM" id="SSF103473">
    <property type="entry name" value="MFS general substrate transporter"/>
    <property type="match status" value="1"/>
</dbReference>
<dbReference type="HOGENOM" id="CLU_000960_22_1_1"/>
<dbReference type="OMA" id="AMLICQV"/>
<dbReference type="Proteomes" id="UP000002035">
    <property type="component" value="Unassembled WGS sequence"/>
</dbReference>
<gene>
    <name evidence="8" type="ORF">MCYG_06699</name>
</gene>
<dbReference type="VEuPathDB" id="FungiDB:MCYG_06699"/>
<feature type="transmembrane region" description="Helical" evidence="6">
    <location>
        <begin position="123"/>
        <end position="141"/>
    </location>
</feature>
<dbReference type="PANTHER" id="PTHR23501">
    <property type="entry name" value="MAJOR FACILITATOR SUPERFAMILY"/>
    <property type="match status" value="1"/>
</dbReference>
<dbReference type="EMBL" id="DS995706">
    <property type="protein sequence ID" value="EEQ33880.1"/>
    <property type="molecule type" value="Genomic_DNA"/>
</dbReference>
<dbReference type="Gene3D" id="1.20.1720.10">
    <property type="entry name" value="Multidrug resistance protein D"/>
    <property type="match status" value="1"/>
</dbReference>
<accession>C5FVE6</accession>
<dbReference type="RefSeq" id="XP_002844735.1">
    <property type="nucleotide sequence ID" value="XM_002844689.1"/>
</dbReference>
<keyword evidence="9" id="KW-1185">Reference proteome</keyword>
<dbReference type="Gene3D" id="1.20.1250.20">
    <property type="entry name" value="MFS general substrate transporter like domains"/>
    <property type="match status" value="1"/>
</dbReference>
<dbReference type="FunFam" id="1.20.1250.20:FF:000196">
    <property type="entry name" value="MFS toxin efflux pump (AflT)"/>
    <property type="match status" value="1"/>
</dbReference>
<dbReference type="PANTHER" id="PTHR23501:SF153">
    <property type="entry name" value="AFLATOXIN EFFLUX PUMP, PUTATIVE-RELATED"/>
    <property type="match status" value="1"/>
</dbReference>
<dbReference type="OrthoDB" id="10021397at2759"/>
<dbReference type="GeneID" id="9227133"/>
<keyword evidence="4 6" id="KW-0472">Membrane</keyword>
<feature type="transmembrane region" description="Helical" evidence="6">
    <location>
        <begin position="323"/>
        <end position="344"/>
    </location>
</feature>
<sequence length="572" mass="60956">MPRDSPPSAQTAVTNSIDVEKLAADVPAPNEAKMEMKTEGPKPASTEKTFTLKVILLLISVFLSMFLVAIDRTIVSTAVPTISNEFNAFADIGWYGSVYSLTCCAFQLVFGKIYAYFSVRVNFVVSMILFEAGSALSGAAPSSAAFILGRAIAGVGAAGIFAGTIMAVVFAVPLAKRPQVQGFMGAVMGIATIVGPLIGGAFTSNVTWRWCFYINLPFGAVAMVVTFFLFDVPDRDSAKQPLIKKLAQLDLPGSAVLIPGVTCLLLALQWGGQTYEWSNGRIIALLVLAGILLIAFVATQFLLPKTATIPPTILKFRSVAAAAWSTICIGSSQYIFVYYLPIWFQAIKNVSPVDSGIHLLPMMVSFIVTQLAGGFINQKIGYYTPLGIFGISAMTIGAGLLTTLQTHSSSGTWIGYQILYGFGIGFCFQTPILATQTVLPKQQVPIGMALMFFGQLLGASIFVSVGENILNNQLQKRLSGISELPPGFIGSSGATTFLNSVRPDQRETALIAYNEALRKVFQVGLILSCLGVLGIYSLEWKSVKKPGNPGSGKPGEQAVMPKVDKSISGPGK</sequence>
<dbReference type="eggNOG" id="KOG0254">
    <property type="taxonomic scope" value="Eukaryota"/>
</dbReference>
<feature type="region of interest" description="Disordered" evidence="5">
    <location>
        <begin position="546"/>
        <end position="572"/>
    </location>
</feature>
<feature type="transmembrane region" description="Helical" evidence="6">
    <location>
        <begin position="520"/>
        <end position="538"/>
    </location>
</feature>
<dbReference type="PROSITE" id="PS50850">
    <property type="entry name" value="MFS"/>
    <property type="match status" value="1"/>
</dbReference>
<evidence type="ECO:0000256" key="6">
    <source>
        <dbReference type="SAM" id="Phobius"/>
    </source>
</evidence>
<feature type="transmembrane region" description="Helical" evidence="6">
    <location>
        <begin position="92"/>
        <end position="111"/>
    </location>
</feature>
<feature type="transmembrane region" description="Helical" evidence="6">
    <location>
        <begin position="282"/>
        <end position="303"/>
    </location>
</feature>
<proteinExistence type="predicted"/>
<feature type="domain" description="Major facilitator superfamily (MFS) profile" evidence="7">
    <location>
        <begin position="57"/>
        <end position="543"/>
    </location>
</feature>